<dbReference type="CDD" id="cd07377">
    <property type="entry name" value="WHTH_GntR"/>
    <property type="match status" value="1"/>
</dbReference>
<dbReference type="PROSITE" id="PS50949">
    <property type="entry name" value="HTH_GNTR"/>
    <property type="match status" value="1"/>
</dbReference>
<dbReference type="PANTHER" id="PTHR38445:SF9">
    <property type="entry name" value="HTH-TYPE TRANSCRIPTIONAL REPRESSOR YTRA"/>
    <property type="match status" value="1"/>
</dbReference>
<reference evidence="5" key="1">
    <citation type="submission" date="2019-08" db="EMBL/GenBank/DDBJ databases">
        <authorList>
            <person name="Kucharzyk K."/>
            <person name="Murdoch R.W."/>
            <person name="Higgins S."/>
            <person name="Loffler F."/>
        </authorList>
    </citation>
    <scope>NUCLEOTIDE SEQUENCE</scope>
</reference>
<name>A0A644YBY0_9ZZZZ</name>
<dbReference type="Pfam" id="PF00392">
    <property type="entry name" value="GntR"/>
    <property type="match status" value="1"/>
</dbReference>
<dbReference type="SMART" id="SM00345">
    <property type="entry name" value="HTH_GNTR"/>
    <property type="match status" value="1"/>
</dbReference>
<gene>
    <name evidence="5" type="primary">ytrA_19</name>
    <name evidence="5" type="ORF">SDC9_71905</name>
</gene>
<keyword evidence="3" id="KW-0804">Transcription</keyword>
<evidence type="ECO:0000256" key="3">
    <source>
        <dbReference type="ARBA" id="ARBA00023163"/>
    </source>
</evidence>
<comment type="caution">
    <text evidence="5">The sequence shown here is derived from an EMBL/GenBank/DDBJ whole genome shotgun (WGS) entry which is preliminary data.</text>
</comment>
<dbReference type="AlphaFoldDB" id="A0A644YBY0"/>
<protein>
    <submittedName>
        <fullName evidence="5">HTH-type transcriptional repressor YtrA</fullName>
    </submittedName>
</protein>
<keyword evidence="1" id="KW-0805">Transcription regulation</keyword>
<dbReference type="InterPro" id="IPR036388">
    <property type="entry name" value="WH-like_DNA-bd_sf"/>
</dbReference>
<feature type="domain" description="HTH gntR-type" evidence="4">
    <location>
        <begin position="10"/>
        <end position="78"/>
    </location>
</feature>
<evidence type="ECO:0000259" key="4">
    <source>
        <dbReference type="PROSITE" id="PS50949"/>
    </source>
</evidence>
<dbReference type="PANTHER" id="PTHR38445">
    <property type="entry name" value="HTH-TYPE TRANSCRIPTIONAL REPRESSOR YTRA"/>
    <property type="match status" value="1"/>
</dbReference>
<organism evidence="5">
    <name type="scientific">bioreactor metagenome</name>
    <dbReference type="NCBI Taxonomy" id="1076179"/>
    <lineage>
        <taxon>unclassified sequences</taxon>
        <taxon>metagenomes</taxon>
        <taxon>ecological metagenomes</taxon>
    </lineage>
</organism>
<dbReference type="Gene3D" id="1.10.10.10">
    <property type="entry name" value="Winged helix-like DNA-binding domain superfamily/Winged helix DNA-binding domain"/>
    <property type="match status" value="1"/>
</dbReference>
<sequence length="125" mass="13924">MISIDYRDRRSIYEQLVERITSLAASGFLSPGSQLPSVRQLASELSINPNTIQRAYAELERAGVTYTVKGRGSFVTEDTNLLRSKMQDELFADFNQSAHRAIEGGITATKLITSIEAIEKEARNQ</sequence>
<evidence type="ECO:0000256" key="2">
    <source>
        <dbReference type="ARBA" id="ARBA00023125"/>
    </source>
</evidence>
<accession>A0A644YBY0</accession>
<keyword evidence="2" id="KW-0238">DNA-binding</keyword>
<dbReference type="GO" id="GO:0003700">
    <property type="term" value="F:DNA-binding transcription factor activity"/>
    <property type="evidence" value="ECO:0007669"/>
    <property type="project" value="InterPro"/>
</dbReference>
<evidence type="ECO:0000313" key="5">
    <source>
        <dbReference type="EMBL" id="MPM25411.1"/>
    </source>
</evidence>
<dbReference type="EMBL" id="VSSQ01004491">
    <property type="protein sequence ID" value="MPM25411.1"/>
    <property type="molecule type" value="Genomic_DNA"/>
</dbReference>
<dbReference type="InterPro" id="IPR000524">
    <property type="entry name" value="Tscrpt_reg_HTH_GntR"/>
</dbReference>
<dbReference type="GO" id="GO:0003677">
    <property type="term" value="F:DNA binding"/>
    <property type="evidence" value="ECO:0007669"/>
    <property type="project" value="UniProtKB-KW"/>
</dbReference>
<proteinExistence type="predicted"/>
<dbReference type="InterPro" id="IPR036390">
    <property type="entry name" value="WH_DNA-bd_sf"/>
</dbReference>
<dbReference type="SUPFAM" id="SSF46785">
    <property type="entry name" value="Winged helix' DNA-binding domain"/>
    <property type="match status" value="1"/>
</dbReference>
<evidence type="ECO:0000256" key="1">
    <source>
        <dbReference type="ARBA" id="ARBA00023015"/>
    </source>
</evidence>